<dbReference type="RefSeq" id="WP_310265333.1">
    <property type="nucleotide sequence ID" value="NZ_JAVDXU010000002.1"/>
</dbReference>
<name>A0ABU1YM52_ROSSA</name>
<gene>
    <name evidence="1" type="ORF">J2X20_002597</name>
</gene>
<reference evidence="1 2" key="1">
    <citation type="submission" date="2023-07" db="EMBL/GenBank/DDBJ databases">
        <title>Sorghum-associated microbial communities from plants grown in Nebraska, USA.</title>
        <authorList>
            <person name="Schachtman D."/>
        </authorList>
    </citation>
    <scope>NUCLEOTIDE SEQUENCE [LARGE SCALE GENOMIC DNA]</scope>
    <source>
        <strain evidence="1 2">BE314</strain>
    </source>
</reference>
<comment type="caution">
    <text evidence="1">The sequence shown here is derived from an EMBL/GenBank/DDBJ whole genome shotgun (WGS) entry which is preliminary data.</text>
</comment>
<proteinExistence type="predicted"/>
<sequence>MSLDAPLTLQPLAEAAPTRPLWSALTRWWSPATSAAEPVLGYESALPWTLGEDAPASTGEAACY</sequence>
<protein>
    <submittedName>
        <fullName evidence="1">Uncharacterized protein</fullName>
    </submittedName>
</protein>
<evidence type="ECO:0000313" key="1">
    <source>
        <dbReference type="EMBL" id="MDR7269939.1"/>
    </source>
</evidence>
<dbReference type="Proteomes" id="UP001180453">
    <property type="component" value="Unassembled WGS sequence"/>
</dbReference>
<accession>A0ABU1YM52</accession>
<keyword evidence="2" id="KW-1185">Reference proteome</keyword>
<organism evidence="1 2">
    <name type="scientific">Roseateles saccharophilus</name>
    <name type="common">Pseudomonas saccharophila</name>
    <dbReference type="NCBI Taxonomy" id="304"/>
    <lineage>
        <taxon>Bacteria</taxon>
        <taxon>Pseudomonadati</taxon>
        <taxon>Pseudomonadota</taxon>
        <taxon>Betaproteobacteria</taxon>
        <taxon>Burkholderiales</taxon>
        <taxon>Sphaerotilaceae</taxon>
        <taxon>Roseateles</taxon>
    </lineage>
</organism>
<evidence type="ECO:0000313" key="2">
    <source>
        <dbReference type="Proteomes" id="UP001180453"/>
    </source>
</evidence>
<dbReference type="EMBL" id="JAVDXU010000002">
    <property type="protein sequence ID" value="MDR7269939.1"/>
    <property type="molecule type" value="Genomic_DNA"/>
</dbReference>